<protein>
    <submittedName>
        <fullName evidence="3">GGDEF domain containing protein</fullName>
    </submittedName>
</protein>
<dbReference type="InterPro" id="IPR029787">
    <property type="entry name" value="Nucleotide_cyclase"/>
</dbReference>
<sequence>MKKNHSIWSAYRITWLLYIGILLTPAALYFLYHQINSVGEGEAVVRKTSENGAMMLALTLTQEASQRKRLRSAIEKNFRTIEPWYRKQEKLKLYVGPSTPWKDFQNLLSCWHELSSKPESSKALECWSRAHELTFAIERTNTLTLDRIRNLFFVFIALSLGLFLLLVYFIRYYMHCQVCRYVIQSPREELQDREYCHQNFKHLCAQSERTGRPLSGMHINVKEKNRHNMEKLADAILEVETVLKEDTRLSDTVCRIADTEFMILMPNTAAEGAHRAKERMDSLLLKKLDDLTKDIELITEEKTKEDGEECESFWKRLTNKG</sequence>
<dbReference type="KEGG" id="nsa:Nitsa_2046"/>
<keyword evidence="1" id="KW-0472">Membrane</keyword>
<dbReference type="Pfam" id="PF00990">
    <property type="entry name" value="GGDEF"/>
    <property type="match status" value="1"/>
</dbReference>
<dbReference type="SUPFAM" id="SSF55073">
    <property type="entry name" value="Nucleotide cyclase"/>
    <property type="match status" value="1"/>
</dbReference>
<dbReference type="OrthoDB" id="23692at2"/>
<keyword evidence="1" id="KW-1133">Transmembrane helix</keyword>
<keyword evidence="1" id="KW-0812">Transmembrane</keyword>
<dbReference type="HOGENOM" id="CLU_865529_0_0_7"/>
<dbReference type="Proteomes" id="UP000008633">
    <property type="component" value="Chromosome"/>
</dbReference>
<accession>E6X304</accession>
<feature type="transmembrane region" description="Helical" evidence="1">
    <location>
        <begin position="151"/>
        <end position="174"/>
    </location>
</feature>
<feature type="transmembrane region" description="Helical" evidence="1">
    <location>
        <begin position="12"/>
        <end position="32"/>
    </location>
</feature>
<organism evidence="3 4">
    <name type="scientific">Nitratifractor salsuginis (strain DSM 16511 / JCM 12458 / E9I37-1)</name>
    <dbReference type="NCBI Taxonomy" id="749222"/>
    <lineage>
        <taxon>Bacteria</taxon>
        <taxon>Pseudomonadati</taxon>
        <taxon>Campylobacterota</taxon>
        <taxon>Epsilonproteobacteria</taxon>
        <taxon>Campylobacterales</taxon>
        <taxon>Sulfurovaceae</taxon>
        <taxon>Nitratifractor</taxon>
    </lineage>
</organism>
<evidence type="ECO:0000313" key="3">
    <source>
        <dbReference type="EMBL" id="ADV47287.1"/>
    </source>
</evidence>
<dbReference type="eggNOG" id="COG3706">
    <property type="taxonomic scope" value="Bacteria"/>
</dbReference>
<feature type="domain" description="GGDEF" evidence="2">
    <location>
        <begin position="190"/>
        <end position="288"/>
    </location>
</feature>
<name>E6X304_NITSE</name>
<evidence type="ECO:0000313" key="4">
    <source>
        <dbReference type="Proteomes" id="UP000008633"/>
    </source>
</evidence>
<reference evidence="4" key="2">
    <citation type="submission" date="2011-01" db="EMBL/GenBank/DDBJ databases">
        <title>The complete genome of Nitratifractor salsuginis DSM 16511.</title>
        <authorList>
            <consortium name="US DOE Joint Genome Institute (JGI-PGF)"/>
            <person name="Lucas S."/>
            <person name="Copeland A."/>
            <person name="Lapidus A."/>
            <person name="Bruce D."/>
            <person name="Goodwin L."/>
            <person name="Pitluck S."/>
            <person name="Kyrpides N."/>
            <person name="Mavromatis K."/>
            <person name="Ivanova N."/>
            <person name="Mikhailova N."/>
            <person name="Zeytun A."/>
            <person name="Detter J.C."/>
            <person name="Tapia R."/>
            <person name="Han C."/>
            <person name="Land M."/>
            <person name="Hauser L."/>
            <person name="Markowitz V."/>
            <person name="Cheng J.-F."/>
            <person name="Hugenholtz P."/>
            <person name="Woyke T."/>
            <person name="Wu D."/>
            <person name="Tindall B."/>
            <person name="Schuetze A."/>
            <person name="Brambilla E."/>
            <person name="Klenk H.-P."/>
            <person name="Eisen J.A."/>
        </authorList>
    </citation>
    <scope>NUCLEOTIDE SEQUENCE [LARGE SCALE GENOMIC DNA]</scope>
    <source>
        <strain evidence="4">DSM 16511 / JCM 12458 / E9I37-1</strain>
    </source>
</reference>
<dbReference type="InterPro" id="IPR000160">
    <property type="entry name" value="GGDEF_dom"/>
</dbReference>
<dbReference type="EMBL" id="CP002452">
    <property type="protein sequence ID" value="ADV47287.1"/>
    <property type="molecule type" value="Genomic_DNA"/>
</dbReference>
<keyword evidence="4" id="KW-1185">Reference proteome</keyword>
<dbReference type="STRING" id="749222.Nitsa_2046"/>
<evidence type="ECO:0000259" key="2">
    <source>
        <dbReference type="Pfam" id="PF00990"/>
    </source>
</evidence>
<dbReference type="Gene3D" id="3.30.70.270">
    <property type="match status" value="1"/>
</dbReference>
<evidence type="ECO:0000256" key="1">
    <source>
        <dbReference type="SAM" id="Phobius"/>
    </source>
</evidence>
<gene>
    <name evidence="3" type="ordered locus">Nitsa_2046</name>
</gene>
<reference evidence="3 4" key="1">
    <citation type="journal article" date="2011" name="Stand. Genomic Sci.">
        <title>Complete genome sequence of Nitratifractor salsuginis type strain (E9I37-1).</title>
        <authorList>
            <person name="Anderson I."/>
            <person name="Sikorski J."/>
            <person name="Zeytun A."/>
            <person name="Nolan M."/>
            <person name="Lapidus A."/>
            <person name="Lucas S."/>
            <person name="Hammon N."/>
            <person name="Deshpande S."/>
            <person name="Cheng J.F."/>
            <person name="Tapia R."/>
            <person name="Han C."/>
            <person name="Goodwin L."/>
            <person name="Pitluck S."/>
            <person name="Liolios K."/>
            <person name="Pagani I."/>
            <person name="Ivanova N."/>
            <person name="Huntemann M."/>
            <person name="Mavromatis K."/>
            <person name="Ovchinikova G."/>
            <person name="Pati A."/>
            <person name="Chen A."/>
            <person name="Palaniappan K."/>
            <person name="Land M."/>
            <person name="Hauser L."/>
            <person name="Brambilla E.M."/>
            <person name="Ngatchou-Djao O.D."/>
            <person name="Rohde M."/>
            <person name="Tindall B.J."/>
            <person name="Goker M."/>
            <person name="Detter J.C."/>
            <person name="Woyke T."/>
            <person name="Bristow J."/>
            <person name="Eisen J.A."/>
            <person name="Markowitz V."/>
            <person name="Hugenholtz P."/>
            <person name="Klenk H.P."/>
            <person name="Kyrpides N.C."/>
        </authorList>
    </citation>
    <scope>NUCLEOTIDE SEQUENCE [LARGE SCALE GENOMIC DNA]</scope>
    <source>
        <strain evidence="4">DSM 16511 / JCM 12458 / E9I37-1</strain>
    </source>
</reference>
<dbReference type="RefSeq" id="WP_013554972.1">
    <property type="nucleotide sequence ID" value="NC_014935.1"/>
</dbReference>
<dbReference type="InterPro" id="IPR043128">
    <property type="entry name" value="Rev_trsase/Diguanyl_cyclase"/>
</dbReference>
<dbReference type="AlphaFoldDB" id="E6X304"/>
<proteinExistence type="predicted"/>